<name>A0A6H5J6W5_9HYME</name>
<reference evidence="1 2" key="1">
    <citation type="submission" date="2020-02" db="EMBL/GenBank/DDBJ databases">
        <authorList>
            <person name="Ferguson B K."/>
        </authorList>
    </citation>
    <scope>NUCLEOTIDE SEQUENCE [LARGE SCALE GENOMIC DNA]</scope>
</reference>
<proteinExistence type="predicted"/>
<gene>
    <name evidence="1" type="ORF">TBRA_LOCUS14809</name>
</gene>
<organism evidence="1 2">
    <name type="scientific">Trichogramma brassicae</name>
    <dbReference type="NCBI Taxonomy" id="86971"/>
    <lineage>
        <taxon>Eukaryota</taxon>
        <taxon>Metazoa</taxon>
        <taxon>Ecdysozoa</taxon>
        <taxon>Arthropoda</taxon>
        <taxon>Hexapoda</taxon>
        <taxon>Insecta</taxon>
        <taxon>Pterygota</taxon>
        <taxon>Neoptera</taxon>
        <taxon>Endopterygota</taxon>
        <taxon>Hymenoptera</taxon>
        <taxon>Apocrita</taxon>
        <taxon>Proctotrupomorpha</taxon>
        <taxon>Chalcidoidea</taxon>
        <taxon>Trichogrammatidae</taxon>
        <taxon>Trichogramma</taxon>
    </lineage>
</organism>
<accession>A0A6H5J6W5</accession>
<dbReference type="OrthoDB" id="7697859at2759"/>
<evidence type="ECO:0008006" key="3">
    <source>
        <dbReference type="Google" id="ProtNLM"/>
    </source>
</evidence>
<dbReference type="AlphaFoldDB" id="A0A6H5J6W5"/>
<evidence type="ECO:0000313" key="1">
    <source>
        <dbReference type="EMBL" id="CAB0043221.1"/>
    </source>
</evidence>
<dbReference type="Proteomes" id="UP000479190">
    <property type="component" value="Unassembled WGS sequence"/>
</dbReference>
<protein>
    <recommendedName>
        <fullName evidence="3">Integrase zinc-binding domain-containing protein</fullName>
    </recommendedName>
</protein>
<sequence>MSDSDVSEFGKEQQEALRRDFEAEGKLIASNLLPSKSRERYEIAYAEFSVWGDKRLPKGSKDKFSKMINENVLLVYFNELAKKIKPPTMWSRWSMLKTILNLRHNIDISKYEQLKSFMKNFSKGYKPKQAKTLTGLEVKKFLDEADDLHYLATKKQNSLISNVRPLCNVVMLLMSEAHAQFQAKNSFLMYKSINKEKKIRTIIRAALATLCSARVCICADRPGDGRNEARKYSFDLLSVGDGNEDDADAVAVARKECAKLSAYCHARHSGNAWQIRRAKRFDVLEVDGVNRLIAKIKPGSCIKYYVPLEDVFDIIQAAHIATGHGGRDRLLKETSINILDRGFFQKPITSTMSSRNMRGLNDIKDIFKRPILYIVYIYNV</sequence>
<dbReference type="EMBL" id="CADCXV010001283">
    <property type="protein sequence ID" value="CAB0043221.1"/>
    <property type="molecule type" value="Genomic_DNA"/>
</dbReference>
<keyword evidence="2" id="KW-1185">Reference proteome</keyword>
<evidence type="ECO:0000313" key="2">
    <source>
        <dbReference type="Proteomes" id="UP000479190"/>
    </source>
</evidence>